<dbReference type="InterPro" id="IPR009574">
    <property type="entry name" value="DUF1189"/>
</dbReference>
<keyword evidence="1" id="KW-1133">Transmembrane helix</keyword>
<dbReference type="EMBL" id="JBHSOZ010000005">
    <property type="protein sequence ID" value="MFC5713389.1"/>
    <property type="molecule type" value="Genomic_DNA"/>
</dbReference>
<evidence type="ECO:0000256" key="1">
    <source>
        <dbReference type="SAM" id="Phobius"/>
    </source>
</evidence>
<reference evidence="3" key="1">
    <citation type="journal article" date="2019" name="Int. J. Syst. Evol. Microbiol.">
        <title>The Global Catalogue of Microorganisms (GCM) 10K type strain sequencing project: providing services to taxonomists for standard genome sequencing and annotation.</title>
        <authorList>
            <consortium name="The Broad Institute Genomics Platform"/>
            <consortium name="The Broad Institute Genome Sequencing Center for Infectious Disease"/>
            <person name="Wu L."/>
            <person name="Ma J."/>
        </authorList>
    </citation>
    <scope>NUCLEOTIDE SEQUENCE [LARGE SCALE GENOMIC DNA]</scope>
    <source>
        <strain evidence="3">CECT 7184</strain>
    </source>
</reference>
<accession>A0ABW0YTI1</accession>
<organism evidence="2 3">
    <name type="scientific">Thalassorhabdus alkalitolerans</name>
    <dbReference type="NCBI Taxonomy" id="2282697"/>
    <lineage>
        <taxon>Bacteria</taxon>
        <taxon>Bacillati</taxon>
        <taxon>Bacillota</taxon>
        <taxon>Bacilli</taxon>
        <taxon>Bacillales</taxon>
        <taxon>Bacillaceae</taxon>
        <taxon>Thalassorhabdus</taxon>
    </lineage>
</organism>
<evidence type="ECO:0000313" key="2">
    <source>
        <dbReference type="EMBL" id="MFC5713389.1"/>
    </source>
</evidence>
<comment type="caution">
    <text evidence="2">The sequence shown here is derived from an EMBL/GenBank/DDBJ whole genome shotgun (WGS) entry which is preliminary data.</text>
</comment>
<feature type="transmembrane region" description="Helical" evidence="1">
    <location>
        <begin position="31"/>
        <end position="52"/>
    </location>
</feature>
<feature type="transmembrane region" description="Helical" evidence="1">
    <location>
        <begin position="201"/>
        <end position="220"/>
    </location>
</feature>
<feature type="transmembrane region" description="Helical" evidence="1">
    <location>
        <begin position="158"/>
        <end position="189"/>
    </location>
</feature>
<dbReference type="Pfam" id="PF06691">
    <property type="entry name" value="DUF1189"/>
    <property type="match status" value="1"/>
</dbReference>
<dbReference type="RefSeq" id="WP_054635451.1">
    <property type="nucleotide sequence ID" value="NZ_JBHSOZ010000005.1"/>
</dbReference>
<dbReference type="Proteomes" id="UP001596142">
    <property type="component" value="Unassembled WGS sequence"/>
</dbReference>
<keyword evidence="3" id="KW-1185">Reference proteome</keyword>
<keyword evidence="1" id="KW-0472">Membrane</keyword>
<proteinExistence type="predicted"/>
<feature type="transmembrane region" description="Helical" evidence="1">
    <location>
        <begin position="226"/>
        <end position="246"/>
    </location>
</feature>
<keyword evidence="1" id="KW-0812">Transmembrane</keyword>
<protein>
    <submittedName>
        <fullName evidence="2">DUF1189 domain-containing protein</fullName>
    </submittedName>
</protein>
<name>A0ABW0YTI1_9BACI</name>
<sequence length="258" mass="28733">MNVIQQFIRSLYSPKYIAAFRFSGIGKAISYIFFLMFITSIPAGITFTSSMLTLTSQVDSALHEDLPDFELRNGILHADQEEPLYIEDNGDTIIFDATGTVSREDIDTEPAIALLREEVVVIEDGTIESFSYGQAANLHLTKDEIISLMDTVSGLLPILIPVFLLGLYLFVTAMKFIGIFSLSLFGLLLRRKVAIRLPYRNIWIMSAYAVTLPTLVLAIIDAAGIALPFSFTVYWAIAFIMLFAAYRRLPKPKKPAAS</sequence>
<gene>
    <name evidence="2" type="ORF">ACFPU1_11400</name>
</gene>
<evidence type="ECO:0000313" key="3">
    <source>
        <dbReference type="Proteomes" id="UP001596142"/>
    </source>
</evidence>